<name>S6CVR8_COTCN</name>
<feature type="compositionally biased region" description="Polar residues" evidence="1">
    <location>
        <begin position="31"/>
        <end position="42"/>
    </location>
</feature>
<keyword evidence="4" id="KW-1185">Reference proteome</keyword>
<proteinExistence type="predicted"/>
<dbReference type="AlphaFoldDB" id="S6CVR8"/>
<accession>S6CVR8</accession>
<feature type="compositionally biased region" description="Low complexity" evidence="1">
    <location>
        <begin position="43"/>
        <end position="52"/>
    </location>
</feature>
<feature type="region of interest" description="Disordered" evidence="1">
    <location>
        <begin position="1"/>
        <end position="82"/>
    </location>
</feature>
<sequence>MADRKISRCRLEKSKEASGNVVSRFFRRLSPTKSYRGNETPGSSSSSTIQASRSRKKDSSAVKNSSGKEDQHSKKLTKSILNQPEFISSSNSSLSQPTLPWISPALSYHSLNQDKQATELKLLSQLHSNFEETTNILGNDISRLDHK</sequence>
<reference evidence="2" key="2">
    <citation type="submission" date="2021-04" db="EMBL/GenBank/DDBJ databases">
        <authorList>
            <person name="Chebbi M.A.C M."/>
        </authorList>
    </citation>
    <scope>NUCLEOTIDE SEQUENCE</scope>
</reference>
<evidence type="ECO:0000313" key="4">
    <source>
        <dbReference type="Proteomes" id="UP000786811"/>
    </source>
</evidence>
<dbReference type="Proteomes" id="UP000786811">
    <property type="component" value="Unassembled WGS sequence"/>
</dbReference>
<dbReference type="EMBL" id="CAJNRD030001120">
    <property type="protein sequence ID" value="CAG5092530.1"/>
    <property type="molecule type" value="Genomic_DNA"/>
</dbReference>
<evidence type="ECO:0000256" key="1">
    <source>
        <dbReference type="SAM" id="MobiDB-lite"/>
    </source>
</evidence>
<gene>
    <name evidence="3" type="primary">ser-rich7</name>
    <name evidence="2" type="ORF">HICCMSTLAB_LOCUS6199</name>
</gene>
<dbReference type="EMBL" id="HF586473">
    <property type="protein sequence ID" value="CCQ71252.1"/>
    <property type="molecule type" value="Genomic_DNA"/>
</dbReference>
<feature type="compositionally biased region" description="Basic and acidic residues" evidence="1">
    <location>
        <begin position="1"/>
        <end position="16"/>
    </location>
</feature>
<protein>
    <submittedName>
        <fullName evidence="2">Cc_serrich.7_32.10b</fullName>
    </submittedName>
</protein>
<evidence type="ECO:0000313" key="2">
    <source>
        <dbReference type="EMBL" id="CAG5092530.1"/>
    </source>
</evidence>
<organism evidence="3">
    <name type="scientific">Cotesia congregata</name>
    <name type="common">Parasitoid wasp</name>
    <name type="synonym">Apanteles congregatus</name>
    <dbReference type="NCBI Taxonomy" id="51543"/>
    <lineage>
        <taxon>Eukaryota</taxon>
        <taxon>Metazoa</taxon>
        <taxon>Ecdysozoa</taxon>
        <taxon>Arthropoda</taxon>
        <taxon>Hexapoda</taxon>
        <taxon>Insecta</taxon>
        <taxon>Pterygota</taxon>
        <taxon>Neoptera</taxon>
        <taxon>Endopterygota</taxon>
        <taxon>Hymenoptera</taxon>
        <taxon>Apocrita</taxon>
        <taxon>Ichneumonoidea</taxon>
        <taxon>Braconidae</taxon>
        <taxon>Microgastrinae</taxon>
        <taxon>Cotesia</taxon>
    </lineage>
</organism>
<evidence type="ECO:0000313" key="3">
    <source>
        <dbReference type="EMBL" id="CCQ71252.1"/>
    </source>
</evidence>
<reference evidence="3" key="1">
    <citation type="journal article" date="2013" name="Philos. Trans. R. Soc. Lond., B, Biol. Sci.">
        <title>Functional endogenous viral elements in the genome of the parasitoid wasp Cotesia congregata: insights into the evolutionary dynamics of bracoviruses.</title>
        <authorList>
            <person name="Bezier A."/>
            <person name="Louis F."/>
            <person name="Jancek S."/>
            <person name="Periquet G."/>
            <person name="Theze J."/>
            <person name="Gyapay G."/>
            <person name="Musset K."/>
            <person name="Lesobre J."/>
            <person name="Lenoble P."/>
            <person name="Dupuy C."/>
            <person name="Gundersen-Rindal D."/>
            <person name="Herniou E.A.Drezen.J.M."/>
        </authorList>
    </citation>
    <scope>NUCLEOTIDE SEQUENCE</scope>
</reference>